<feature type="transmembrane region" description="Helical" evidence="1">
    <location>
        <begin position="54"/>
        <end position="73"/>
    </location>
</feature>
<protein>
    <submittedName>
        <fullName evidence="2">Uncharacterized protein</fullName>
    </submittedName>
</protein>
<keyword evidence="1" id="KW-1133">Transmembrane helix</keyword>
<feature type="transmembrane region" description="Helical" evidence="1">
    <location>
        <begin position="153"/>
        <end position="172"/>
    </location>
</feature>
<dbReference type="EMBL" id="HBFR01018177">
    <property type="protein sequence ID" value="CAD8886010.1"/>
    <property type="molecule type" value="Transcribed_RNA"/>
</dbReference>
<keyword evidence="1" id="KW-0812">Transmembrane</keyword>
<evidence type="ECO:0000256" key="1">
    <source>
        <dbReference type="SAM" id="Phobius"/>
    </source>
</evidence>
<feature type="transmembrane region" description="Helical" evidence="1">
    <location>
        <begin position="85"/>
        <end position="104"/>
    </location>
</feature>
<proteinExistence type="predicted"/>
<feature type="transmembrane region" description="Helical" evidence="1">
    <location>
        <begin position="125"/>
        <end position="147"/>
    </location>
</feature>
<sequence length="208" mass="21848">MPIRGDEGGFGLRCGCCGRCIQGISKCCEACFSSCGRCCGSCFKNCCSAIPPHFWPLILSVSAFVFSMSSYSTELLGGDLTPSKLLAGACTLLGGACTGIIVLSETCCCCFHSMNRQQWEKCGKTMYIASVLQLFTLALLLSEGMAVSPLGEVGLAAVVAWAGAGFMAIRYAKSDSYDSRGQTMTALKPVTTGATTTYQGSPIHAMKV</sequence>
<organism evidence="2">
    <name type="scientific">Corethron hystrix</name>
    <dbReference type="NCBI Taxonomy" id="216773"/>
    <lineage>
        <taxon>Eukaryota</taxon>
        <taxon>Sar</taxon>
        <taxon>Stramenopiles</taxon>
        <taxon>Ochrophyta</taxon>
        <taxon>Bacillariophyta</taxon>
        <taxon>Coscinodiscophyceae</taxon>
        <taxon>Corethrophycidae</taxon>
        <taxon>Corethrales</taxon>
        <taxon>Corethraceae</taxon>
        <taxon>Corethron</taxon>
    </lineage>
</organism>
<name>A0A7S1BFY7_9STRA</name>
<gene>
    <name evidence="2" type="ORF">CHYS00102_LOCUS13208</name>
</gene>
<dbReference type="AlphaFoldDB" id="A0A7S1BFY7"/>
<evidence type="ECO:0000313" key="2">
    <source>
        <dbReference type="EMBL" id="CAD8886010.1"/>
    </source>
</evidence>
<accession>A0A7S1BFY7</accession>
<keyword evidence="1" id="KW-0472">Membrane</keyword>
<reference evidence="2" key="1">
    <citation type="submission" date="2021-01" db="EMBL/GenBank/DDBJ databases">
        <authorList>
            <person name="Corre E."/>
            <person name="Pelletier E."/>
            <person name="Niang G."/>
            <person name="Scheremetjew M."/>
            <person name="Finn R."/>
            <person name="Kale V."/>
            <person name="Holt S."/>
            <person name="Cochrane G."/>
            <person name="Meng A."/>
            <person name="Brown T."/>
            <person name="Cohen L."/>
        </authorList>
    </citation>
    <scope>NUCLEOTIDE SEQUENCE</scope>
    <source>
        <strain evidence="2">308</strain>
    </source>
</reference>